<dbReference type="VEuPathDB" id="FungiDB:SJAG_01470"/>
<sequence>MAIARLHAPILWQTAHILRPLIRTVYGVCPSRSMSTNGASCLDTTGSVVQSERAARSQNGCIPEGSPASVLLSHDTLIVERQIEMLNVFMGYEQANRYVIFNQRAHPVGYIAEQGGNSLISGISRQLFHTHRAFTADVLDLQGQLVLQLQRPFSWINSRLLVNSIDGSNGGVKNVGSVIQNWHLFRRKYGLFINNGQEYTQFSQIDEPFLSWNFALKNEDNKMLGSVSRNFMGLPREMFTDTGSYVLRFSSPTAADGNVENNQFLQTSEGCKEDICPREMSLEERAVMLGSAVTIDFDYFSRTRHGASVGFAVPFMHSSSMGPTSTHVPPTEDTDAQKILRDDDGSQTKQSSRSSFDDGQTFTHSDSPFMSDEEVETSNDFWDIFDNDGFGTDD</sequence>
<dbReference type="GO" id="GO:0017128">
    <property type="term" value="F:phospholipid scramblase activity"/>
    <property type="evidence" value="ECO:0000318"/>
    <property type="project" value="GO_Central"/>
</dbReference>
<protein>
    <recommendedName>
        <fullName evidence="2">Phospholipid scramblase</fullName>
    </recommendedName>
</protein>
<dbReference type="JaponicusDB" id="SJAG_01470">
    <property type="gene designation" value="pls1"/>
</dbReference>
<evidence type="ECO:0000313" key="6">
    <source>
        <dbReference type="Proteomes" id="UP000001744"/>
    </source>
</evidence>
<dbReference type="OMA" id="RQLFHTH"/>
<dbReference type="STRING" id="402676.B6JY10"/>
<evidence type="ECO:0000313" key="4">
    <source>
        <dbReference type="EMBL" id="EEB06428.2"/>
    </source>
</evidence>
<dbReference type="GeneID" id="7051427"/>
<dbReference type="InterPro" id="IPR005552">
    <property type="entry name" value="Scramblase"/>
</dbReference>
<comment type="similarity">
    <text evidence="1 2">Belongs to the phospholipid scramblase family.</text>
</comment>
<dbReference type="AlphaFoldDB" id="B6JY10"/>
<dbReference type="eggNOG" id="KOG0621">
    <property type="taxonomic scope" value="Eukaryota"/>
</dbReference>
<proteinExistence type="inferred from homology"/>
<dbReference type="PANTHER" id="PTHR23248:SF9">
    <property type="entry name" value="PHOSPHOLIPID SCRAMBLASE"/>
    <property type="match status" value="1"/>
</dbReference>
<evidence type="ECO:0000256" key="1">
    <source>
        <dbReference type="ARBA" id="ARBA00005350"/>
    </source>
</evidence>
<dbReference type="Pfam" id="PF03803">
    <property type="entry name" value="Scramblase"/>
    <property type="match status" value="1"/>
</dbReference>
<feature type="compositionally biased region" description="Acidic residues" evidence="3">
    <location>
        <begin position="371"/>
        <end position="394"/>
    </location>
</feature>
<organism evidence="4 6">
    <name type="scientific">Schizosaccharomyces japonicus (strain yFS275 / FY16936)</name>
    <name type="common">Fission yeast</name>
    <dbReference type="NCBI Taxonomy" id="402676"/>
    <lineage>
        <taxon>Eukaryota</taxon>
        <taxon>Fungi</taxon>
        <taxon>Dikarya</taxon>
        <taxon>Ascomycota</taxon>
        <taxon>Taphrinomycotina</taxon>
        <taxon>Schizosaccharomycetes</taxon>
        <taxon>Schizosaccharomycetales</taxon>
        <taxon>Schizosaccharomycetaceae</taxon>
        <taxon>Schizosaccharomyces</taxon>
    </lineage>
</organism>
<dbReference type="EMBL" id="KE651168">
    <property type="protein sequence ID" value="EEB06428.2"/>
    <property type="molecule type" value="Genomic_DNA"/>
</dbReference>
<feature type="region of interest" description="Disordered" evidence="3">
    <location>
        <begin position="342"/>
        <end position="394"/>
    </location>
</feature>
<evidence type="ECO:0000256" key="2">
    <source>
        <dbReference type="RuleBase" id="RU363116"/>
    </source>
</evidence>
<dbReference type="OrthoDB" id="191150at2759"/>
<keyword evidence="6" id="KW-1185">Reference proteome</keyword>
<dbReference type="SUPFAM" id="SSF54518">
    <property type="entry name" value="Tubby C-terminal domain-like"/>
    <property type="match status" value="1"/>
</dbReference>
<accession>B6JY10</accession>
<dbReference type="HOGENOM" id="CLU_023808_0_2_1"/>
<reference evidence="4 6" key="1">
    <citation type="journal article" date="2011" name="Science">
        <title>Comparative functional genomics of the fission yeasts.</title>
        <authorList>
            <person name="Rhind N."/>
            <person name="Chen Z."/>
            <person name="Yassour M."/>
            <person name="Thompson D.A."/>
            <person name="Haas B.J."/>
            <person name="Habib N."/>
            <person name="Wapinski I."/>
            <person name="Roy S."/>
            <person name="Lin M.F."/>
            <person name="Heiman D.I."/>
            <person name="Young S.K."/>
            <person name="Furuya K."/>
            <person name="Guo Y."/>
            <person name="Pidoux A."/>
            <person name="Chen H.M."/>
            <person name="Robbertse B."/>
            <person name="Goldberg J.M."/>
            <person name="Aoki K."/>
            <person name="Bayne E.H."/>
            <person name="Berlin A.M."/>
            <person name="Desjardins C.A."/>
            <person name="Dobbs E."/>
            <person name="Dukaj L."/>
            <person name="Fan L."/>
            <person name="FitzGerald M.G."/>
            <person name="French C."/>
            <person name="Gujja S."/>
            <person name="Hansen K."/>
            <person name="Keifenheim D."/>
            <person name="Levin J.Z."/>
            <person name="Mosher R.A."/>
            <person name="Mueller C.A."/>
            <person name="Pfiffner J."/>
            <person name="Priest M."/>
            <person name="Russ C."/>
            <person name="Smialowska A."/>
            <person name="Swoboda P."/>
            <person name="Sykes S.M."/>
            <person name="Vaughn M."/>
            <person name="Vengrova S."/>
            <person name="Yoder R."/>
            <person name="Zeng Q."/>
            <person name="Allshire R."/>
            <person name="Baulcombe D."/>
            <person name="Birren B.W."/>
            <person name="Brown W."/>
            <person name="Ekwall K."/>
            <person name="Kellis M."/>
            <person name="Leatherwood J."/>
            <person name="Levin H."/>
            <person name="Margalit H."/>
            <person name="Martienssen R."/>
            <person name="Nieduszynski C.A."/>
            <person name="Spatafora J.W."/>
            <person name="Friedman N."/>
            <person name="Dalgaard J.Z."/>
            <person name="Baumann P."/>
            <person name="Niki H."/>
            <person name="Regev A."/>
            <person name="Nusbaum C."/>
        </authorList>
    </citation>
    <scope>NUCLEOTIDE SEQUENCE [LARGE SCALE GENOMIC DNA]</scope>
    <source>
        <strain evidence="6">yFS275 / FY16936</strain>
    </source>
</reference>
<name>B6JY10_SCHJY</name>
<dbReference type="PANTHER" id="PTHR23248">
    <property type="entry name" value="PHOSPHOLIPID SCRAMBLASE-RELATED"/>
    <property type="match status" value="1"/>
</dbReference>
<dbReference type="GO" id="GO:0005886">
    <property type="term" value="C:plasma membrane"/>
    <property type="evidence" value="ECO:0000318"/>
    <property type="project" value="GO_Central"/>
</dbReference>
<feature type="compositionally biased region" description="Polar residues" evidence="3">
    <location>
        <begin position="347"/>
        <end position="368"/>
    </location>
</feature>
<dbReference type="Proteomes" id="UP000001744">
    <property type="component" value="Unassembled WGS sequence"/>
</dbReference>
<evidence type="ECO:0000313" key="5">
    <source>
        <dbReference type="JaponicusDB" id="SJAG_01470"/>
    </source>
</evidence>
<evidence type="ECO:0000256" key="3">
    <source>
        <dbReference type="SAM" id="MobiDB-lite"/>
    </source>
</evidence>
<dbReference type="RefSeq" id="XP_002172721.2">
    <property type="nucleotide sequence ID" value="XM_002172685.2"/>
</dbReference>
<dbReference type="InterPro" id="IPR025659">
    <property type="entry name" value="Tubby-like_C"/>
</dbReference>
<dbReference type="GO" id="GO:0017121">
    <property type="term" value="P:plasma membrane phospholipid scrambling"/>
    <property type="evidence" value="ECO:0000318"/>
    <property type="project" value="GO_Central"/>
</dbReference>
<gene>
    <name evidence="5" type="primary">pls1</name>
    <name evidence="4" type="ORF">SJAG_01470</name>
</gene>